<protein>
    <submittedName>
        <fullName evidence="9">Prepilin-type N-terminal cleavage/methylation domain-containing protein</fullName>
    </submittedName>
</protein>
<keyword evidence="5" id="KW-0812">Transmembrane</keyword>
<keyword evidence="3" id="KW-0488">Methylation</keyword>
<dbReference type="Pfam" id="PF07963">
    <property type="entry name" value="N_methyl"/>
    <property type="match status" value="1"/>
</dbReference>
<evidence type="ECO:0000313" key="9">
    <source>
        <dbReference type="EMBL" id="RVT86316.1"/>
    </source>
</evidence>
<dbReference type="GO" id="GO:0015628">
    <property type="term" value="P:protein secretion by the type II secretion system"/>
    <property type="evidence" value="ECO:0007669"/>
    <property type="project" value="TreeGrafter"/>
</dbReference>
<dbReference type="InterPro" id="IPR045584">
    <property type="entry name" value="Pilin-like"/>
</dbReference>
<dbReference type="EMBL" id="SACM01000002">
    <property type="protein sequence ID" value="RVT86316.1"/>
    <property type="molecule type" value="Genomic_DNA"/>
</dbReference>
<evidence type="ECO:0000256" key="7">
    <source>
        <dbReference type="ARBA" id="ARBA00023136"/>
    </source>
</evidence>
<dbReference type="RefSeq" id="WP_127682812.1">
    <property type="nucleotide sequence ID" value="NZ_SACM01000002.1"/>
</dbReference>
<dbReference type="GO" id="GO:0005886">
    <property type="term" value="C:plasma membrane"/>
    <property type="evidence" value="ECO:0007669"/>
    <property type="project" value="UniProtKB-SubCell"/>
</dbReference>
<evidence type="ECO:0000256" key="1">
    <source>
        <dbReference type="ARBA" id="ARBA00004377"/>
    </source>
</evidence>
<dbReference type="NCBIfam" id="TIGR02532">
    <property type="entry name" value="IV_pilin_GFxxxE"/>
    <property type="match status" value="1"/>
</dbReference>
<evidence type="ECO:0000256" key="4">
    <source>
        <dbReference type="ARBA" id="ARBA00022519"/>
    </source>
</evidence>
<proteinExistence type="predicted"/>
<evidence type="ECO:0000313" key="10">
    <source>
        <dbReference type="Proteomes" id="UP000288587"/>
    </source>
</evidence>
<keyword evidence="4" id="KW-0997">Cell inner membrane</keyword>
<accession>A0A3S2XWC3</accession>
<dbReference type="SUPFAM" id="SSF54523">
    <property type="entry name" value="Pili subunits"/>
    <property type="match status" value="1"/>
</dbReference>
<keyword evidence="2" id="KW-1003">Cell membrane</keyword>
<keyword evidence="6" id="KW-1133">Transmembrane helix</keyword>
<keyword evidence="7" id="KW-0472">Membrane</keyword>
<comment type="caution">
    <text evidence="9">The sequence shown here is derived from an EMBL/GenBank/DDBJ whole genome shotgun (WGS) entry which is preliminary data.</text>
</comment>
<comment type="subcellular location">
    <subcellularLocation>
        <location evidence="1">Cell inner membrane</location>
        <topology evidence="1">Single-pass membrane protein</topology>
    </subcellularLocation>
</comment>
<feature type="compositionally biased region" description="Low complexity" evidence="8">
    <location>
        <begin position="170"/>
        <end position="186"/>
    </location>
</feature>
<dbReference type="OrthoDB" id="9151668at2"/>
<evidence type="ECO:0000256" key="8">
    <source>
        <dbReference type="SAM" id="MobiDB-lite"/>
    </source>
</evidence>
<reference evidence="9 10" key="1">
    <citation type="submission" date="2019-01" db="EMBL/GenBank/DDBJ databases">
        <authorList>
            <person name="Chen W.-M."/>
        </authorList>
    </citation>
    <scope>NUCLEOTIDE SEQUENCE [LARGE SCALE GENOMIC DNA]</scope>
    <source>
        <strain evidence="9 10">CCP-18</strain>
    </source>
</reference>
<dbReference type="PANTHER" id="PTHR39583">
    <property type="entry name" value="TYPE II SECRETION SYSTEM PROTEIN J-RELATED"/>
    <property type="match status" value="1"/>
</dbReference>
<dbReference type="PROSITE" id="PS00409">
    <property type="entry name" value="PROKAR_NTER_METHYL"/>
    <property type="match status" value="1"/>
</dbReference>
<evidence type="ECO:0000256" key="3">
    <source>
        <dbReference type="ARBA" id="ARBA00022481"/>
    </source>
</evidence>
<dbReference type="Proteomes" id="UP000288587">
    <property type="component" value="Unassembled WGS sequence"/>
</dbReference>
<gene>
    <name evidence="9" type="ORF">EOD73_09820</name>
</gene>
<organism evidence="9 10">
    <name type="scientific">Inhella crocodyli</name>
    <dbReference type="NCBI Taxonomy" id="2499851"/>
    <lineage>
        <taxon>Bacteria</taxon>
        <taxon>Pseudomonadati</taxon>
        <taxon>Pseudomonadota</taxon>
        <taxon>Betaproteobacteria</taxon>
        <taxon>Burkholderiales</taxon>
        <taxon>Sphaerotilaceae</taxon>
        <taxon>Inhella</taxon>
    </lineage>
</organism>
<dbReference type="PANTHER" id="PTHR39583:SF2">
    <property type="entry name" value="TYPE II SECRETION SYSTEM PROTEIN J"/>
    <property type="match status" value="1"/>
</dbReference>
<sequence length="223" mass="23661">MAPKVRGFTLVEVLVAIVLLALLTGMAWRGIDGLLRAREAGEASVARSSRLQTVVAQWERDLGELQDSQIVPALDFDGRALRFTRRAADGLQVVVWWVEDGRLWRWASAPASAQPALIAAYRRSQQTSTLAPQALAALSGVSGWQLAYFRLNAWTNAMSSADLDATTVKPPEGSASVPASGASSPGNDARASLPSGIRLRLEFGEGSGFGGPLLHQTLIPGGT</sequence>
<keyword evidence="10" id="KW-1185">Reference proteome</keyword>
<feature type="region of interest" description="Disordered" evidence="8">
    <location>
        <begin position="165"/>
        <end position="191"/>
    </location>
</feature>
<dbReference type="InterPro" id="IPR012902">
    <property type="entry name" value="N_methyl_site"/>
</dbReference>
<evidence type="ECO:0000256" key="2">
    <source>
        <dbReference type="ARBA" id="ARBA00022475"/>
    </source>
</evidence>
<dbReference type="AlphaFoldDB" id="A0A3S2XWC3"/>
<evidence type="ECO:0000256" key="5">
    <source>
        <dbReference type="ARBA" id="ARBA00022692"/>
    </source>
</evidence>
<evidence type="ECO:0000256" key="6">
    <source>
        <dbReference type="ARBA" id="ARBA00022989"/>
    </source>
</evidence>
<dbReference type="InterPro" id="IPR051621">
    <property type="entry name" value="T2SS_protein_J"/>
</dbReference>
<name>A0A3S2XWC3_9BURK</name>